<dbReference type="RefSeq" id="WP_098143568.1">
    <property type="nucleotide sequence ID" value="NZ_PDDV01000015.1"/>
</dbReference>
<comment type="caution">
    <text evidence="2">The sequence shown here is derived from an EMBL/GenBank/DDBJ whole genome shotgun (WGS) entry which is preliminary data.</text>
</comment>
<dbReference type="OrthoDB" id="8560395at2"/>
<keyword evidence="1" id="KW-0732">Signal</keyword>
<name>A0A2A7TXV7_EDWTA</name>
<proteinExistence type="predicted"/>
<evidence type="ECO:0000256" key="1">
    <source>
        <dbReference type="SAM" id="SignalP"/>
    </source>
</evidence>
<protein>
    <submittedName>
        <fullName evidence="2">Integrating conjugative element protein</fullName>
    </submittedName>
</protein>
<gene>
    <name evidence="2" type="ORF">CRM76_19740</name>
</gene>
<accession>A0A2A7TXV7</accession>
<sequence length="135" mass="14516">MKHLIPAMLLFTATAVAGPAVPMQALDEARLLPVVTHNLHPGQQPRLALSLPGMTPLFLIGDDPQSTEWLRQHRDALKTLHATGLVVNVATLARLNALRAIAPTLTLLPVSADDMAKHLSISAYPVLITDKGLEQ</sequence>
<dbReference type="EMBL" id="PDDV01000015">
    <property type="protein sequence ID" value="PEH70870.1"/>
    <property type="molecule type" value="Genomic_DNA"/>
</dbReference>
<feature type="signal peptide" evidence="1">
    <location>
        <begin position="1"/>
        <end position="17"/>
    </location>
</feature>
<organism evidence="2 3">
    <name type="scientific">Edwardsiella tarda</name>
    <dbReference type="NCBI Taxonomy" id="636"/>
    <lineage>
        <taxon>Bacteria</taxon>
        <taxon>Pseudomonadati</taxon>
        <taxon>Pseudomonadota</taxon>
        <taxon>Gammaproteobacteria</taxon>
        <taxon>Enterobacterales</taxon>
        <taxon>Hafniaceae</taxon>
        <taxon>Edwardsiella</taxon>
    </lineage>
</organism>
<dbReference type="Proteomes" id="UP000219788">
    <property type="component" value="Unassembled WGS sequence"/>
</dbReference>
<feature type="chain" id="PRO_5013151306" evidence="1">
    <location>
        <begin position="18"/>
        <end position="135"/>
    </location>
</feature>
<dbReference type="Pfam" id="PF11072">
    <property type="entry name" value="DUF2859"/>
    <property type="match status" value="1"/>
</dbReference>
<reference evidence="3" key="1">
    <citation type="submission" date="2017-09" db="EMBL/GenBank/DDBJ databases">
        <title>FDA dAtabase for Regulatory Grade micrObial Sequences (FDA-ARGOS): Supporting development and validation of Infectious Disease Dx tests.</title>
        <authorList>
            <person name="Goldberg B."/>
            <person name="Campos J."/>
            <person name="Tallon L."/>
            <person name="Sadzewicz L."/>
            <person name="Ott S."/>
            <person name="Zhao X."/>
            <person name="Nagaraj S."/>
            <person name="Vavikolanu K."/>
            <person name="Aluvathingal J."/>
            <person name="Nadendla S."/>
            <person name="Geyer C."/>
            <person name="Sichtig H."/>
        </authorList>
    </citation>
    <scope>NUCLEOTIDE SEQUENCE [LARGE SCALE GENOMIC DNA]</scope>
    <source>
        <strain evidence="3">FDAARGOS_370</strain>
    </source>
</reference>
<dbReference type="InterPro" id="IPR021300">
    <property type="entry name" value="Integr_conj_element_PFL4695"/>
</dbReference>
<evidence type="ECO:0000313" key="2">
    <source>
        <dbReference type="EMBL" id="PEH70870.1"/>
    </source>
</evidence>
<dbReference type="AlphaFoldDB" id="A0A2A7TXV7"/>
<dbReference type="NCBIfam" id="TIGR03765">
    <property type="entry name" value="ICE_PFL_4695"/>
    <property type="match status" value="1"/>
</dbReference>
<evidence type="ECO:0000313" key="3">
    <source>
        <dbReference type="Proteomes" id="UP000219788"/>
    </source>
</evidence>